<keyword evidence="3" id="KW-1185">Reference proteome</keyword>
<keyword evidence="2" id="KW-0436">Ligase</keyword>
<evidence type="ECO:0000313" key="2">
    <source>
        <dbReference type="EMBL" id="MET4634860.1"/>
    </source>
</evidence>
<protein>
    <submittedName>
        <fullName evidence="2">DNA ligase-associated metallophosphoesterase</fullName>
    </submittedName>
</protein>
<dbReference type="InterPro" id="IPR004843">
    <property type="entry name" value="Calcineurin-like_PHP"/>
</dbReference>
<organism evidence="2 3">
    <name type="scientific">Kaistia defluvii</name>
    <dbReference type="NCBI Taxonomy" id="410841"/>
    <lineage>
        <taxon>Bacteria</taxon>
        <taxon>Pseudomonadati</taxon>
        <taxon>Pseudomonadota</taxon>
        <taxon>Alphaproteobacteria</taxon>
        <taxon>Hyphomicrobiales</taxon>
        <taxon>Kaistiaceae</taxon>
        <taxon>Kaistia</taxon>
    </lineage>
</organism>
<reference evidence="2 3" key="1">
    <citation type="submission" date="2024-06" db="EMBL/GenBank/DDBJ databases">
        <title>Sorghum-associated microbial communities from plants grown in Nebraska, USA.</title>
        <authorList>
            <person name="Schachtman D."/>
        </authorList>
    </citation>
    <scope>NUCLEOTIDE SEQUENCE [LARGE SCALE GENOMIC DNA]</scope>
    <source>
        <strain evidence="2 3">3207</strain>
    </source>
</reference>
<dbReference type="EMBL" id="JBEPSM010000002">
    <property type="protein sequence ID" value="MET4634860.1"/>
    <property type="molecule type" value="Genomic_DNA"/>
</dbReference>
<dbReference type="InterPro" id="IPR029052">
    <property type="entry name" value="Metallo-depent_PP-like"/>
</dbReference>
<dbReference type="InterPro" id="IPR026336">
    <property type="entry name" value="PdeM-like"/>
</dbReference>
<dbReference type="Proteomes" id="UP001549321">
    <property type="component" value="Unassembled WGS sequence"/>
</dbReference>
<dbReference type="PANTHER" id="PTHR39323">
    <property type="entry name" value="BLR1149 PROTEIN"/>
    <property type="match status" value="1"/>
</dbReference>
<dbReference type="PANTHER" id="PTHR39323:SF1">
    <property type="entry name" value="BLR1149 PROTEIN"/>
    <property type="match status" value="1"/>
</dbReference>
<name>A0ABV2R0S4_9HYPH</name>
<proteinExistence type="predicted"/>
<feature type="domain" description="Calcineurin-like phosphoesterase" evidence="1">
    <location>
        <begin position="39"/>
        <end position="137"/>
    </location>
</feature>
<dbReference type="RefSeq" id="WP_354551926.1">
    <property type="nucleotide sequence ID" value="NZ_JBEPSM010000002.1"/>
</dbReference>
<dbReference type="Pfam" id="PF00149">
    <property type="entry name" value="Metallophos"/>
    <property type="match status" value="1"/>
</dbReference>
<dbReference type="PIRSF" id="PIRSF000887">
    <property type="entry name" value="Pesterase_MJ0037"/>
    <property type="match status" value="1"/>
</dbReference>
<evidence type="ECO:0000313" key="3">
    <source>
        <dbReference type="Proteomes" id="UP001549321"/>
    </source>
</evidence>
<dbReference type="NCBIfam" id="TIGR04123">
    <property type="entry name" value="P_estr_lig_assc"/>
    <property type="match status" value="1"/>
</dbReference>
<dbReference type="Gene3D" id="3.60.21.10">
    <property type="match status" value="1"/>
</dbReference>
<dbReference type="SUPFAM" id="SSF56300">
    <property type="entry name" value="Metallo-dependent phosphatases"/>
    <property type="match status" value="1"/>
</dbReference>
<sequence length="238" mass="25631">MQSEAVARIETETAQPGLSVASVSLIPLVEGALWWPEERTLIVADLHLEKGSSFARRGQMLPPYDTMATLQRLAAILARLAPSRVIALGDSFHDRSAGDRLNAADRASLRAMTAAAEWIWIAGNHDPDPPRDLGGWSTSELSIGPLTFRHEPRPGAQPGEIAGHLHPSARLVGRGRSIRRRCFAADGRRLVLPAFGALAGGLNVLDAAFRPLFDGRAFHAWMLGDAVHAIAGHRLVDG</sequence>
<gene>
    <name evidence="2" type="ORF">ABIE08_002806</name>
</gene>
<dbReference type="InterPro" id="IPR024173">
    <property type="entry name" value="Pesterase_MJ0037-like"/>
</dbReference>
<comment type="caution">
    <text evidence="2">The sequence shown here is derived from an EMBL/GenBank/DDBJ whole genome shotgun (WGS) entry which is preliminary data.</text>
</comment>
<evidence type="ECO:0000259" key="1">
    <source>
        <dbReference type="Pfam" id="PF00149"/>
    </source>
</evidence>
<dbReference type="GO" id="GO:0016874">
    <property type="term" value="F:ligase activity"/>
    <property type="evidence" value="ECO:0007669"/>
    <property type="project" value="UniProtKB-KW"/>
</dbReference>
<accession>A0ABV2R0S4</accession>